<accession>A0ACC2ZVN5</accession>
<organism evidence="1 2">
    <name type="scientific">Neophaeococcomyces mojaviensis</name>
    <dbReference type="NCBI Taxonomy" id="3383035"/>
    <lineage>
        <taxon>Eukaryota</taxon>
        <taxon>Fungi</taxon>
        <taxon>Dikarya</taxon>
        <taxon>Ascomycota</taxon>
        <taxon>Pezizomycotina</taxon>
        <taxon>Eurotiomycetes</taxon>
        <taxon>Chaetothyriomycetidae</taxon>
        <taxon>Chaetothyriales</taxon>
        <taxon>Chaetothyriales incertae sedis</taxon>
        <taxon>Neophaeococcomyces</taxon>
    </lineage>
</organism>
<dbReference type="Proteomes" id="UP001172386">
    <property type="component" value="Unassembled WGS sequence"/>
</dbReference>
<evidence type="ECO:0000313" key="2">
    <source>
        <dbReference type="Proteomes" id="UP001172386"/>
    </source>
</evidence>
<proteinExistence type="predicted"/>
<name>A0ACC2ZVN5_9EURO</name>
<sequence length="166" mass="18608">MSTSLQVPRIGVGVFVLNDKNQFIFGRRKGSHGAGTWALPGGHLEMHESFEDCARREVLEETGLMLKDVKFLTATNSTRIDGSKHYVTIFMVSTLSDSASQPQLLEPNKCEGWEWVSWETMLGWVDEQTKLDLEDGMGDRGQNPLFLPMIDLVQQHPGCRPSLVES</sequence>
<evidence type="ECO:0000313" key="1">
    <source>
        <dbReference type="EMBL" id="KAJ9651739.1"/>
    </source>
</evidence>
<comment type="caution">
    <text evidence="1">The sequence shown here is derived from an EMBL/GenBank/DDBJ whole genome shotgun (WGS) entry which is preliminary data.</text>
</comment>
<gene>
    <name evidence="1" type="ORF">H2198_009011</name>
</gene>
<protein>
    <submittedName>
        <fullName evidence="1">Uncharacterized protein</fullName>
    </submittedName>
</protein>
<dbReference type="EMBL" id="JAPDRQ010000238">
    <property type="protein sequence ID" value="KAJ9651739.1"/>
    <property type="molecule type" value="Genomic_DNA"/>
</dbReference>
<keyword evidence="2" id="KW-1185">Reference proteome</keyword>
<reference evidence="1" key="1">
    <citation type="submission" date="2022-10" db="EMBL/GenBank/DDBJ databases">
        <title>Culturing micro-colonial fungi from biological soil crusts in the Mojave desert and describing Neophaeococcomyces mojavensis, and introducing the new genera and species Taxawa tesnikishii.</title>
        <authorList>
            <person name="Kurbessoian T."/>
            <person name="Stajich J.E."/>
        </authorList>
    </citation>
    <scope>NUCLEOTIDE SEQUENCE</scope>
    <source>
        <strain evidence="1">JES_112</strain>
    </source>
</reference>